<keyword evidence="2" id="KW-1185">Reference proteome</keyword>
<gene>
    <name evidence="1" type="ORF">J4N46_04480</name>
</gene>
<dbReference type="Proteomes" id="UP000681610">
    <property type="component" value="Unassembled WGS sequence"/>
</dbReference>
<comment type="caution">
    <text evidence="1">The sequence shown here is derived from an EMBL/GenBank/DDBJ whole genome shotgun (WGS) entry which is preliminary data.</text>
</comment>
<evidence type="ECO:0008006" key="3">
    <source>
        <dbReference type="Google" id="ProtNLM"/>
    </source>
</evidence>
<evidence type="ECO:0000313" key="1">
    <source>
        <dbReference type="EMBL" id="MBO1883694.1"/>
    </source>
</evidence>
<organism evidence="1 2">
    <name type="scientific">Capnocytophaga bilenii</name>
    <dbReference type="NCBI Taxonomy" id="2819369"/>
    <lineage>
        <taxon>Bacteria</taxon>
        <taxon>Pseudomonadati</taxon>
        <taxon>Bacteroidota</taxon>
        <taxon>Flavobacteriia</taxon>
        <taxon>Flavobacteriales</taxon>
        <taxon>Flavobacteriaceae</taxon>
        <taxon>Capnocytophaga</taxon>
    </lineage>
</organism>
<name>A0ABS3PWG8_9FLAO</name>
<sequence length="147" mass="16810">MMKRGILLMGLLALLSCRAKKEVQQMAVTAEAQTLVDSMAWGGLKTQLQEVEAIGREIDEVWVELSAWDDGIKKRGLKIRRERKLQNQRALQRQVAEKESGQRLFGKAHRVAYNHQQKSVAGGGWWQRQGWWLALVAVALFIMIKKK</sequence>
<proteinExistence type="predicted"/>
<protein>
    <recommendedName>
        <fullName evidence="3">Lipoprotein</fullName>
    </recommendedName>
</protein>
<dbReference type="EMBL" id="JAGDYP010000003">
    <property type="protein sequence ID" value="MBO1883694.1"/>
    <property type="molecule type" value="Genomic_DNA"/>
</dbReference>
<dbReference type="RefSeq" id="WP_208058319.1">
    <property type="nucleotide sequence ID" value="NZ_JAGDYP010000003.1"/>
</dbReference>
<dbReference type="PROSITE" id="PS51257">
    <property type="entry name" value="PROKAR_LIPOPROTEIN"/>
    <property type="match status" value="1"/>
</dbReference>
<evidence type="ECO:0000313" key="2">
    <source>
        <dbReference type="Proteomes" id="UP000681610"/>
    </source>
</evidence>
<accession>A0ABS3PWG8</accession>
<reference evidence="1 2" key="1">
    <citation type="submission" date="2021-03" db="EMBL/GenBank/DDBJ databases">
        <title>Isolation and description of Capnocytophaga bilenii sp. nov., a novel Capnocytophaga species, isolated from a gingivitis subject.</title>
        <authorList>
            <person name="Antezack A."/>
            <person name="Monnet-Corti V."/>
            <person name="La Scola B."/>
        </authorList>
    </citation>
    <scope>NUCLEOTIDE SEQUENCE [LARGE SCALE GENOMIC DNA]</scope>
    <source>
        <strain evidence="1 2">Marseille-Q4570</strain>
    </source>
</reference>